<dbReference type="AlphaFoldDB" id="A0A124GGJ9"/>
<gene>
    <name evidence="1" type="ORF">AU467_18790</name>
</gene>
<protein>
    <submittedName>
        <fullName evidence="1">Uncharacterized protein</fullName>
    </submittedName>
</protein>
<comment type="caution">
    <text evidence="1">The sequence shown here is derived from an EMBL/GenBank/DDBJ whole genome shotgun (WGS) entry which is preliminary data.</text>
</comment>
<sequence>MTNTETVHDKFSGANLRLFDNISHIQNWRDASVLAFEEIEPVVPWLLSERLPQHVGQKGVAFIALQSVQQMTQIEFAKKHLAKSSLKCCDSKILAIRTAIASIIRQAATEGRSPVFHPPNAVQWSRQEISKCKKGAVKHTDVDLLALASRCARRQRGKNTDNGQVTTPCIIRQNVLWR</sequence>
<dbReference type="EMBL" id="LPWA01000100">
    <property type="protein sequence ID" value="KUM27008.1"/>
    <property type="molecule type" value="Genomic_DNA"/>
</dbReference>
<evidence type="ECO:0000313" key="1">
    <source>
        <dbReference type="EMBL" id="KUM27008.1"/>
    </source>
</evidence>
<organism evidence="1 2">
    <name type="scientific">Rhizobium loti</name>
    <name type="common">Mesorhizobium loti</name>
    <dbReference type="NCBI Taxonomy" id="381"/>
    <lineage>
        <taxon>Bacteria</taxon>
        <taxon>Pseudomonadati</taxon>
        <taxon>Pseudomonadota</taxon>
        <taxon>Alphaproteobacteria</taxon>
        <taxon>Hyphomicrobiales</taxon>
        <taxon>Phyllobacteriaceae</taxon>
        <taxon>Mesorhizobium</taxon>
    </lineage>
</organism>
<proteinExistence type="predicted"/>
<accession>A0A124GGJ9</accession>
<dbReference type="Proteomes" id="UP000053176">
    <property type="component" value="Unassembled WGS sequence"/>
</dbReference>
<evidence type="ECO:0000313" key="2">
    <source>
        <dbReference type="Proteomes" id="UP000053176"/>
    </source>
</evidence>
<reference evidence="1 2" key="1">
    <citation type="submission" date="2015-12" db="EMBL/GenBank/DDBJ databases">
        <title>Draft genome sequence of Mesorhizobium sp. UFLA 01-765, a multitolerant efficient symbiont and plant-growth promoting strain isolated from Zn-mining soil using Leucaena leucocephala as a trap plant.</title>
        <authorList>
            <person name="Rangel W.M."/>
            <person name="Thijs S."/>
            <person name="Longatti S.M."/>
            <person name="Moreira F.M."/>
            <person name="Weyens N."/>
            <person name="Vangronsveld J."/>
            <person name="Van Hamme J.D."/>
            <person name="Bottos E.M."/>
            <person name="Rineau F."/>
        </authorList>
    </citation>
    <scope>NUCLEOTIDE SEQUENCE [LARGE SCALE GENOMIC DNA]</scope>
    <source>
        <strain evidence="1 2">UFLA 01-765</strain>
    </source>
</reference>
<name>A0A124GGJ9_RHILI</name>